<protein>
    <submittedName>
        <fullName evidence="1">Uncharacterized protein</fullName>
    </submittedName>
</protein>
<dbReference type="eggNOG" id="ENOG50334IF">
    <property type="taxonomic scope" value="Bacteria"/>
</dbReference>
<organism evidence="1 2">
    <name type="scientific">Glaciecola nitratireducens (strain JCM 12485 / KCTC 12276 / FR1064)</name>
    <dbReference type="NCBI Taxonomy" id="1085623"/>
    <lineage>
        <taxon>Bacteria</taxon>
        <taxon>Pseudomonadati</taxon>
        <taxon>Pseudomonadota</taxon>
        <taxon>Gammaproteobacteria</taxon>
        <taxon>Alteromonadales</taxon>
        <taxon>Alteromonadaceae</taxon>
        <taxon>Brumicola</taxon>
    </lineage>
</organism>
<dbReference type="STRING" id="1085623.GNIT_1380"/>
<dbReference type="KEGG" id="gni:GNIT_1380"/>
<dbReference type="Proteomes" id="UP000009282">
    <property type="component" value="Chromosome"/>
</dbReference>
<accession>G4QL33</accession>
<gene>
    <name evidence="1" type="ordered locus">GNIT_1380</name>
</gene>
<dbReference type="OrthoDB" id="6322227at2"/>
<proteinExistence type="predicted"/>
<evidence type="ECO:0000313" key="2">
    <source>
        <dbReference type="Proteomes" id="UP000009282"/>
    </source>
</evidence>
<evidence type="ECO:0000313" key="1">
    <source>
        <dbReference type="EMBL" id="AEP29504.1"/>
    </source>
</evidence>
<dbReference type="RefSeq" id="WP_014108378.1">
    <property type="nucleotide sequence ID" value="NC_016041.1"/>
</dbReference>
<reference evidence="1 2" key="1">
    <citation type="journal article" date="2011" name="J. Bacteriol.">
        <title>Complete genome sequence of seawater bacterium Glaciecola nitratireducens FR1064T.</title>
        <authorList>
            <person name="Bian F."/>
            <person name="Qin Q.L."/>
            <person name="Xie B.B."/>
            <person name="Shu Y.L."/>
            <person name="Zhang X.Y."/>
            <person name="Yu Y."/>
            <person name="Chen B."/>
            <person name="Chen X.L."/>
            <person name="Zhou B.C."/>
            <person name="Zhang Y.Z."/>
        </authorList>
    </citation>
    <scope>NUCLEOTIDE SEQUENCE [LARGE SCALE GENOMIC DNA]</scope>
    <source>
        <strain evidence="2">JCM 12485 / KCTC 12276 / FR1064</strain>
    </source>
</reference>
<sequence length="123" mass="14359">MSFFNTNQKPKAKRGRQYEKVPVKDVGIDHQILCLHAAMSEKCFANPELFSEIEARIEMRYSAKQMSYGAYLTWLAILELKDKPSQFNEALLEKSVKMRNMRRATVFTQVLTEEERVIVINQL</sequence>
<keyword evidence="2" id="KW-1185">Reference proteome</keyword>
<dbReference type="AlphaFoldDB" id="G4QL33"/>
<dbReference type="HOGENOM" id="CLU_166131_0_0_6"/>
<dbReference type="EMBL" id="CP003060">
    <property type="protein sequence ID" value="AEP29504.1"/>
    <property type="molecule type" value="Genomic_DNA"/>
</dbReference>
<name>G4QL33_GLANF</name>